<dbReference type="EMBL" id="JANBPK010000731">
    <property type="protein sequence ID" value="KAJ2933903.1"/>
    <property type="molecule type" value="Genomic_DNA"/>
</dbReference>
<dbReference type="Proteomes" id="UP001140091">
    <property type="component" value="Unassembled WGS sequence"/>
</dbReference>
<feature type="region of interest" description="Disordered" evidence="1">
    <location>
        <begin position="296"/>
        <end position="327"/>
    </location>
</feature>
<feature type="region of interest" description="Disordered" evidence="1">
    <location>
        <begin position="146"/>
        <end position="179"/>
    </location>
</feature>
<feature type="compositionally biased region" description="Acidic residues" evidence="1">
    <location>
        <begin position="153"/>
        <end position="163"/>
    </location>
</feature>
<evidence type="ECO:0000256" key="1">
    <source>
        <dbReference type="SAM" id="MobiDB-lite"/>
    </source>
</evidence>
<keyword evidence="3" id="KW-1185">Reference proteome</keyword>
<organism evidence="2 3">
    <name type="scientific">Candolleomyces eurysporus</name>
    <dbReference type="NCBI Taxonomy" id="2828524"/>
    <lineage>
        <taxon>Eukaryota</taxon>
        <taxon>Fungi</taxon>
        <taxon>Dikarya</taxon>
        <taxon>Basidiomycota</taxon>
        <taxon>Agaricomycotina</taxon>
        <taxon>Agaricomycetes</taxon>
        <taxon>Agaricomycetidae</taxon>
        <taxon>Agaricales</taxon>
        <taxon>Agaricineae</taxon>
        <taxon>Psathyrellaceae</taxon>
        <taxon>Candolleomyces</taxon>
    </lineage>
</organism>
<dbReference type="OrthoDB" id="3259884at2759"/>
<proteinExistence type="predicted"/>
<comment type="caution">
    <text evidence="2">The sequence shown here is derived from an EMBL/GenBank/DDBJ whole genome shotgun (WGS) entry which is preliminary data.</text>
</comment>
<feature type="non-terminal residue" evidence="2">
    <location>
        <position position="1"/>
    </location>
</feature>
<name>A0A9W8JN39_9AGAR</name>
<accession>A0A9W8JN39</accession>
<gene>
    <name evidence="2" type="ORF">H1R20_g3196</name>
</gene>
<protein>
    <recommendedName>
        <fullName evidence="4">SAM domain-containing protein</fullName>
    </recommendedName>
</protein>
<evidence type="ECO:0008006" key="4">
    <source>
        <dbReference type="Google" id="ProtNLM"/>
    </source>
</evidence>
<reference evidence="2" key="1">
    <citation type="submission" date="2022-06" db="EMBL/GenBank/DDBJ databases">
        <title>Genome Sequence of Candolleomyces eurysporus.</title>
        <authorList>
            <person name="Buettner E."/>
        </authorList>
    </citation>
    <scope>NUCLEOTIDE SEQUENCE</scope>
    <source>
        <strain evidence="2">VTCC 930004</strain>
    </source>
</reference>
<evidence type="ECO:0000313" key="2">
    <source>
        <dbReference type="EMBL" id="KAJ2933903.1"/>
    </source>
</evidence>
<feature type="region of interest" description="Disordered" evidence="1">
    <location>
        <begin position="247"/>
        <end position="266"/>
    </location>
</feature>
<dbReference type="AlphaFoldDB" id="A0A9W8JN39"/>
<sequence length="504" mass="55847">MAPRTASTSPSSTDSEDESKIPVIAKLIVYTSTTTTSKKSKARVTKTTKATKTKNFSFAFEATEENYLELLKLILVKHHIKSLPDLVAKKRYYPMKIQVPPATKSDAEDVVNLKEFNAIARKFDKKPPVKAITIYVDMKEVERGLKKNRLDKDDSESGSEDEPSNPANSSDEDEDLTGPERELAILRGKLREKYGNDRDNSLSYTDPTTGENIPLTVFMTKEWARALYDKVPGVSLSVPPNTPTFDLINRQPSIKKPRSSSASASLSLGNDGSAVQALGTIHSIFGVFNSLLNRENGHSQGGNTPATPAPAMNGNTPPTAGLDSPLANTPTKLGRFLEYAEQKGVSDVTEMEALFRARGFGPDVIEHLSKEDLAELGISRGDGIRLQKLAPKWWELEKMRPKKRKAAEAFSDDNNSPRRLRPDRPLSIRFEKRWINKETGELLEGSASYFGSGFRLGQAHEDVDYCWWYFSREVQASVPVPAGYLPVLDGDYAKEIQVGDEDSD</sequence>
<evidence type="ECO:0000313" key="3">
    <source>
        <dbReference type="Proteomes" id="UP001140091"/>
    </source>
</evidence>